<sequence length="55" mass="6110">MADATNKNAVRTTEAGFIVLIALAIQKNEEAKEITDTHLAGAKMLFNRVFRDMTE</sequence>
<dbReference type="RefSeq" id="WP_179491391.1">
    <property type="nucleotide sequence ID" value="NZ_JACCCW010000002.1"/>
</dbReference>
<evidence type="ECO:0000313" key="1">
    <source>
        <dbReference type="EMBL" id="NYF80180.1"/>
    </source>
</evidence>
<comment type="caution">
    <text evidence="1">The sequence shown here is derived from an EMBL/GenBank/DDBJ whole genome shotgun (WGS) entry which is preliminary data.</text>
</comment>
<gene>
    <name evidence="1" type="ORF">HDF17_002500</name>
</gene>
<dbReference type="AlphaFoldDB" id="A0A7Y9PHU9"/>
<reference evidence="1 2" key="1">
    <citation type="submission" date="2020-07" db="EMBL/GenBank/DDBJ databases">
        <title>Genomic Encyclopedia of Type Strains, Phase IV (KMG-V): Genome sequencing to study the core and pangenomes of soil and plant-associated prokaryotes.</title>
        <authorList>
            <person name="Whitman W."/>
        </authorList>
    </citation>
    <scope>NUCLEOTIDE SEQUENCE [LARGE SCALE GENOMIC DNA]</scope>
    <source>
        <strain evidence="1 2">X4EP2</strain>
    </source>
</reference>
<evidence type="ECO:0000313" key="2">
    <source>
        <dbReference type="Proteomes" id="UP000589520"/>
    </source>
</evidence>
<organism evidence="1 2">
    <name type="scientific">Granulicella arctica</name>
    <dbReference type="NCBI Taxonomy" id="940613"/>
    <lineage>
        <taxon>Bacteria</taxon>
        <taxon>Pseudomonadati</taxon>
        <taxon>Acidobacteriota</taxon>
        <taxon>Terriglobia</taxon>
        <taxon>Terriglobales</taxon>
        <taxon>Acidobacteriaceae</taxon>
        <taxon>Granulicella</taxon>
    </lineage>
</organism>
<dbReference type="Proteomes" id="UP000589520">
    <property type="component" value="Unassembled WGS sequence"/>
</dbReference>
<dbReference type="EMBL" id="JACCCW010000002">
    <property type="protein sequence ID" value="NYF80180.1"/>
    <property type="molecule type" value="Genomic_DNA"/>
</dbReference>
<accession>A0A7Y9PHU9</accession>
<proteinExistence type="predicted"/>
<keyword evidence="2" id="KW-1185">Reference proteome</keyword>
<protein>
    <submittedName>
        <fullName evidence="1">Uncharacterized protein</fullName>
    </submittedName>
</protein>
<name>A0A7Y9PHU9_9BACT</name>